<protein>
    <submittedName>
        <fullName evidence="2">Receptor L domain protein</fullName>
    </submittedName>
</protein>
<dbReference type="AlphaFoldDB" id="A0A368F876"/>
<dbReference type="PANTHER" id="PTHR21662">
    <property type="entry name" value="RECEPTOR PROTEIN-TYROSINE KINASE"/>
    <property type="match status" value="1"/>
</dbReference>
<dbReference type="Proteomes" id="UP000252519">
    <property type="component" value="Unassembled WGS sequence"/>
</dbReference>
<dbReference type="InterPro" id="IPR053079">
    <property type="entry name" value="SPS2_domain"/>
</dbReference>
<name>A0A368F876_ANCCA</name>
<dbReference type="InterPro" id="IPR036941">
    <property type="entry name" value="Rcpt_L-dom_sf"/>
</dbReference>
<keyword evidence="2" id="KW-0675">Receptor</keyword>
<evidence type="ECO:0000313" key="3">
    <source>
        <dbReference type="Proteomes" id="UP000252519"/>
    </source>
</evidence>
<dbReference type="OrthoDB" id="5911669at2759"/>
<dbReference type="InterPro" id="IPR000494">
    <property type="entry name" value="Rcpt_L-dom"/>
</dbReference>
<organism evidence="2 3">
    <name type="scientific">Ancylostoma caninum</name>
    <name type="common">Dog hookworm</name>
    <dbReference type="NCBI Taxonomy" id="29170"/>
    <lineage>
        <taxon>Eukaryota</taxon>
        <taxon>Metazoa</taxon>
        <taxon>Ecdysozoa</taxon>
        <taxon>Nematoda</taxon>
        <taxon>Chromadorea</taxon>
        <taxon>Rhabditida</taxon>
        <taxon>Rhabditina</taxon>
        <taxon>Rhabditomorpha</taxon>
        <taxon>Strongyloidea</taxon>
        <taxon>Ancylostomatidae</taxon>
        <taxon>Ancylostomatinae</taxon>
        <taxon>Ancylostoma</taxon>
    </lineage>
</organism>
<dbReference type="SUPFAM" id="SSF52058">
    <property type="entry name" value="L domain-like"/>
    <property type="match status" value="1"/>
</dbReference>
<feature type="domain" description="Receptor L-domain" evidence="1">
    <location>
        <begin position="14"/>
        <end position="105"/>
    </location>
</feature>
<accession>A0A368F876</accession>
<dbReference type="EMBL" id="JOJR01002666">
    <property type="protein sequence ID" value="RCN28374.1"/>
    <property type="molecule type" value="Genomic_DNA"/>
</dbReference>
<comment type="caution">
    <text evidence="2">The sequence shown here is derived from an EMBL/GenBank/DDBJ whole genome shotgun (WGS) entry which is preliminary data.</text>
</comment>
<dbReference type="PANTHER" id="PTHR21662:SF59">
    <property type="entry name" value="RECEPTOR PROTEIN-TYROSINE KINASE"/>
    <property type="match status" value="1"/>
</dbReference>
<dbReference type="Gene3D" id="3.80.20.20">
    <property type="entry name" value="Receptor L-domain"/>
    <property type="match status" value="1"/>
</dbReference>
<proteinExistence type="predicted"/>
<sequence>MNDCLAKEAGAMDNCTRVIGDVKYEEISPEMWQRVETIEGTLYIENTDIENLDAINKLTIIGLSTPALVISNNKKLLDIAALISVDIRSEEPAIKFEDNTLVCHNIVERQTLKEWMARNRISVKFTGHCCKLIRFLND</sequence>
<keyword evidence="3" id="KW-1185">Reference proteome</keyword>
<evidence type="ECO:0000313" key="2">
    <source>
        <dbReference type="EMBL" id="RCN28374.1"/>
    </source>
</evidence>
<gene>
    <name evidence="2" type="ORF">ANCCAN_25882</name>
</gene>
<evidence type="ECO:0000259" key="1">
    <source>
        <dbReference type="Pfam" id="PF01030"/>
    </source>
</evidence>
<reference evidence="2 3" key="1">
    <citation type="submission" date="2014-10" db="EMBL/GenBank/DDBJ databases">
        <title>Draft genome of the hookworm Ancylostoma caninum.</title>
        <authorList>
            <person name="Mitreva M."/>
        </authorList>
    </citation>
    <scope>NUCLEOTIDE SEQUENCE [LARGE SCALE GENOMIC DNA]</scope>
    <source>
        <strain evidence="2 3">Baltimore</strain>
    </source>
</reference>
<dbReference type="Pfam" id="PF01030">
    <property type="entry name" value="Recep_L_domain"/>
    <property type="match status" value="1"/>
</dbReference>